<dbReference type="AlphaFoldDB" id="A0AAV3YM82"/>
<keyword evidence="2" id="KW-0808">Transferase</keyword>
<dbReference type="PROSITE" id="PS01274">
    <property type="entry name" value="COA_TRANSF_2"/>
    <property type="match status" value="1"/>
</dbReference>
<dbReference type="Gene3D" id="3.40.1080.10">
    <property type="entry name" value="Glutaconate Coenzyme A-transferase"/>
    <property type="match status" value="1"/>
</dbReference>
<proteinExistence type="predicted"/>
<protein>
    <submittedName>
        <fullName evidence="2">Succinyl-coa:3-ketoacid-coenzyme a transferase</fullName>
    </submittedName>
</protein>
<dbReference type="PANTHER" id="PTHR13707">
    <property type="entry name" value="KETOACID-COENZYME A TRANSFERASE"/>
    <property type="match status" value="1"/>
</dbReference>
<feature type="non-terminal residue" evidence="2">
    <location>
        <position position="76"/>
    </location>
</feature>
<dbReference type="InterPro" id="IPR004164">
    <property type="entry name" value="CoA_transf_AS"/>
</dbReference>
<evidence type="ECO:0000313" key="3">
    <source>
        <dbReference type="Proteomes" id="UP000735302"/>
    </source>
</evidence>
<organism evidence="2 3">
    <name type="scientific">Plakobranchus ocellatus</name>
    <dbReference type="NCBI Taxonomy" id="259542"/>
    <lineage>
        <taxon>Eukaryota</taxon>
        <taxon>Metazoa</taxon>
        <taxon>Spiralia</taxon>
        <taxon>Lophotrochozoa</taxon>
        <taxon>Mollusca</taxon>
        <taxon>Gastropoda</taxon>
        <taxon>Heterobranchia</taxon>
        <taxon>Euthyneura</taxon>
        <taxon>Panpulmonata</taxon>
        <taxon>Sacoglossa</taxon>
        <taxon>Placobranchoidea</taxon>
        <taxon>Plakobranchidae</taxon>
        <taxon>Plakobranchus</taxon>
    </lineage>
</organism>
<evidence type="ECO:0000313" key="2">
    <source>
        <dbReference type="EMBL" id="GFN83347.1"/>
    </source>
</evidence>
<dbReference type="Pfam" id="PF01144">
    <property type="entry name" value="CoA_trans"/>
    <property type="match status" value="1"/>
</dbReference>
<dbReference type="Proteomes" id="UP000735302">
    <property type="component" value="Unassembled WGS sequence"/>
</dbReference>
<accession>A0AAV3YM82</accession>
<evidence type="ECO:0000256" key="1">
    <source>
        <dbReference type="SAM" id="MobiDB-lite"/>
    </source>
</evidence>
<comment type="caution">
    <text evidence="2">The sequence shown here is derived from an EMBL/GenBank/DDBJ whole genome shotgun (WGS) entry which is preliminary data.</text>
</comment>
<name>A0AAV3YM82_9GAST</name>
<dbReference type="PANTHER" id="PTHR13707:SF23">
    <property type="entry name" value="SUCCINYL-COA:3-KETOACID-COENZYME A TRANSFERASE"/>
    <property type="match status" value="1"/>
</dbReference>
<reference evidence="2 3" key="1">
    <citation type="journal article" date="2021" name="Elife">
        <title>Chloroplast acquisition without the gene transfer in kleptoplastic sea slugs, Plakobranchus ocellatus.</title>
        <authorList>
            <person name="Maeda T."/>
            <person name="Takahashi S."/>
            <person name="Yoshida T."/>
            <person name="Shimamura S."/>
            <person name="Takaki Y."/>
            <person name="Nagai Y."/>
            <person name="Toyoda A."/>
            <person name="Suzuki Y."/>
            <person name="Arimoto A."/>
            <person name="Ishii H."/>
            <person name="Satoh N."/>
            <person name="Nishiyama T."/>
            <person name="Hasebe M."/>
            <person name="Maruyama T."/>
            <person name="Minagawa J."/>
            <person name="Obokata J."/>
            <person name="Shigenobu S."/>
        </authorList>
    </citation>
    <scope>NUCLEOTIDE SEQUENCE [LARGE SCALE GENOMIC DNA]</scope>
</reference>
<keyword evidence="3" id="KW-1185">Reference proteome</keyword>
<sequence>MICSSSQRLTLTKEKTSDSAANPAQIMRERIAKRVAKEFKDGMYVNLGIGMPMLASNYIPSGMKVHLHSENGILGL</sequence>
<dbReference type="EMBL" id="BLXT01001162">
    <property type="protein sequence ID" value="GFN83347.1"/>
    <property type="molecule type" value="Genomic_DNA"/>
</dbReference>
<feature type="compositionally biased region" description="Polar residues" evidence="1">
    <location>
        <begin position="1"/>
        <end position="10"/>
    </location>
</feature>
<dbReference type="GO" id="GO:0005739">
    <property type="term" value="C:mitochondrion"/>
    <property type="evidence" value="ECO:0007669"/>
    <property type="project" value="TreeGrafter"/>
</dbReference>
<dbReference type="GO" id="GO:0008260">
    <property type="term" value="F:succinyl-CoA:3-oxo-acid CoA-transferase activity"/>
    <property type="evidence" value="ECO:0007669"/>
    <property type="project" value="TreeGrafter"/>
</dbReference>
<dbReference type="InterPro" id="IPR004165">
    <property type="entry name" value="CoA_trans_fam_I"/>
</dbReference>
<dbReference type="InterPro" id="IPR037171">
    <property type="entry name" value="NagB/RpiA_transferase-like"/>
</dbReference>
<feature type="region of interest" description="Disordered" evidence="1">
    <location>
        <begin position="1"/>
        <end position="23"/>
    </location>
</feature>
<dbReference type="SUPFAM" id="SSF100950">
    <property type="entry name" value="NagB/RpiA/CoA transferase-like"/>
    <property type="match status" value="1"/>
</dbReference>
<gene>
    <name evidence="2" type="ORF">PoB_000985300</name>
</gene>